<dbReference type="HOGENOM" id="CLU_1054637_0_0_1"/>
<sequence>MPNGYEMFSAIAVMKVLTLVLTNSLGSYESSYLNAMDNEGRSFVRKFQKDLAIIQKEIHQRNDAIIANNKENDVHEYPYEWLLPNLTTHLIHHIVDDLSRYGPMHGRWLFPYERANAWITRQCLRKEMEESTVMETYVVYDWCVFMILSGRFDQSKLFNSDKTLVRVSQHIMDNIEEGLNITATANDKNNKMRASLLTQEMESYMMTFYVQNLKLSTTYGFSKTVAENHSTLDITDDNGIKLSYIGENYRGKKTTLVGQDSGEQ</sequence>
<dbReference type="EMBL" id="JH816866">
    <property type="protein sequence ID" value="EKC41700.1"/>
    <property type="molecule type" value="Genomic_DNA"/>
</dbReference>
<dbReference type="InParanoid" id="K1RJA4"/>
<reference evidence="1" key="1">
    <citation type="journal article" date="2012" name="Nature">
        <title>The oyster genome reveals stress adaptation and complexity of shell formation.</title>
        <authorList>
            <person name="Zhang G."/>
            <person name="Fang X."/>
            <person name="Guo X."/>
            <person name="Li L."/>
            <person name="Luo R."/>
            <person name="Xu F."/>
            <person name="Yang P."/>
            <person name="Zhang L."/>
            <person name="Wang X."/>
            <person name="Qi H."/>
            <person name="Xiong Z."/>
            <person name="Que H."/>
            <person name="Xie Y."/>
            <person name="Holland P.W."/>
            <person name="Paps J."/>
            <person name="Zhu Y."/>
            <person name="Wu F."/>
            <person name="Chen Y."/>
            <person name="Wang J."/>
            <person name="Peng C."/>
            <person name="Meng J."/>
            <person name="Yang L."/>
            <person name="Liu J."/>
            <person name="Wen B."/>
            <person name="Zhang N."/>
            <person name="Huang Z."/>
            <person name="Zhu Q."/>
            <person name="Feng Y."/>
            <person name="Mount A."/>
            <person name="Hedgecock D."/>
            <person name="Xu Z."/>
            <person name="Liu Y."/>
            <person name="Domazet-Loso T."/>
            <person name="Du Y."/>
            <person name="Sun X."/>
            <person name="Zhang S."/>
            <person name="Liu B."/>
            <person name="Cheng P."/>
            <person name="Jiang X."/>
            <person name="Li J."/>
            <person name="Fan D."/>
            <person name="Wang W."/>
            <person name="Fu W."/>
            <person name="Wang T."/>
            <person name="Wang B."/>
            <person name="Zhang J."/>
            <person name="Peng Z."/>
            <person name="Li Y."/>
            <person name="Li N."/>
            <person name="Wang J."/>
            <person name="Chen M."/>
            <person name="He Y."/>
            <person name="Tan F."/>
            <person name="Song X."/>
            <person name="Zheng Q."/>
            <person name="Huang R."/>
            <person name="Yang H."/>
            <person name="Du X."/>
            <person name="Chen L."/>
            <person name="Yang M."/>
            <person name="Gaffney P.M."/>
            <person name="Wang S."/>
            <person name="Luo L."/>
            <person name="She Z."/>
            <person name="Ming Y."/>
            <person name="Huang W."/>
            <person name="Zhang S."/>
            <person name="Huang B."/>
            <person name="Zhang Y."/>
            <person name="Qu T."/>
            <person name="Ni P."/>
            <person name="Miao G."/>
            <person name="Wang J."/>
            <person name="Wang Q."/>
            <person name="Steinberg C.E."/>
            <person name="Wang H."/>
            <person name="Li N."/>
            <person name="Qian L."/>
            <person name="Zhang G."/>
            <person name="Li Y."/>
            <person name="Yang H."/>
            <person name="Liu X."/>
            <person name="Wang J."/>
            <person name="Yin Y."/>
            <person name="Wang J."/>
        </authorList>
    </citation>
    <scope>NUCLEOTIDE SEQUENCE [LARGE SCALE GENOMIC DNA]</scope>
    <source>
        <strain evidence="1">05x7-T-G4-1.051#20</strain>
    </source>
</reference>
<evidence type="ECO:0000313" key="1">
    <source>
        <dbReference type="EMBL" id="EKC41700.1"/>
    </source>
</evidence>
<dbReference type="SUPFAM" id="SSF48484">
    <property type="entry name" value="Lipoxigenase"/>
    <property type="match status" value="1"/>
</dbReference>
<organism evidence="1">
    <name type="scientific">Magallana gigas</name>
    <name type="common">Pacific oyster</name>
    <name type="synonym">Crassostrea gigas</name>
    <dbReference type="NCBI Taxonomy" id="29159"/>
    <lineage>
        <taxon>Eukaryota</taxon>
        <taxon>Metazoa</taxon>
        <taxon>Spiralia</taxon>
        <taxon>Lophotrochozoa</taxon>
        <taxon>Mollusca</taxon>
        <taxon>Bivalvia</taxon>
        <taxon>Autobranchia</taxon>
        <taxon>Pteriomorphia</taxon>
        <taxon>Ostreida</taxon>
        <taxon>Ostreoidea</taxon>
        <taxon>Ostreidae</taxon>
        <taxon>Magallana</taxon>
    </lineage>
</organism>
<dbReference type="Gene3D" id="1.20.245.10">
    <property type="entry name" value="Lipoxygenase-1, Domain 5"/>
    <property type="match status" value="1"/>
</dbReference>
<dbReference type="AlphaFoldDB" id="K1RJA4"/>
<protein>
    <submittedName>
        <fullName evidence="1">Uncharacterized protein</fullName>
    </submittedName>
</protein>
<gene>
    <name evidence="1" type="ORF">CGI_10028447</name>
</gene>
<name>K1RJA4_MAGGI</name>
<dbReference type="InterPro" id="IPR036226">
    <property type="entry name" value="LipOase_C_sf"/>
</dbReference>
<proteinExistence type="predicted"/>
<accession>K1RJA4</accession>